<reference evidence="2" key="2">
    <citation type="submission" date="2019-02" db="EMBL/GenBank/DDBJ databases">
        <title>Granulicella sibirica sp. nov., a psychrotolerant acidobacterium isolated from an organic soil layer in forested tundra, West Siberia.</title>
        <authorList>
            <person name="Oshkin I.Y."/>
            <person name="Kulichevskaya I.S."/>
            <person name="Rijpstra W.I.C."/>
            <person name="Sinninghe Damste J.S."/>
            <person name="Rakitin A.L."/>
            <person name="Ravin N.V."/>
            <person name="Dedysh S.N."/>
        </authorList>
    </citation>
    <scope>NUCLEOTIDE SEQUENCE [LARGE SCALE GENOMIC DNA]</scope>
    <source>
        <strain evidence="2">AF10</strain>
    </source>
</reference>
<dbReference type="OrthoDB" id="7568488at2"/>
<comment type="caution">
    <text evidence="1">The sequence shown here is derived from an EMBL/GenBank/DDBJ whole genome shotgun (WGS) entry which is preliminary data.</text>
</comment>
<sequence length="89" mass="9647">MTDSDPTFTGQQAATAQTALRKALGLEPEQFPVSAFIGMVSDEIEQLRAQGKTDDEIAVLIEQAVGVKLPTETITRFFASPEKRGHQGQ</sequence>
<evidence type="ECO:0000313" key="2">
    <source>
        <dbReference type="Proteomes" id="UP000289437"/>
    </source>
</evidence>
<dbReference type="RefSeq" id="WP_128912241.1">
    <property type="nucleotide sequence ID" value="NZ_RDSM01000001.1"/>
</dbReference>
<evidence type="ECO:0000313" key="1">
    <source>
        <dbReference type="EMBL" id="RXH58206.1"/>
    </source>
</evidence>
<protein>
    <submittedName>
        <fullName evidence="1">Uncharacterized protein</fullName>
    </submittedName>
</protein>
<accession>A0A4Q0T8Z4</accession>
<proteinExistence type="predicted"/>
<organism evidence="1 2">
    <name type="scientific">Granulicella sibirica</name>
    <dbReference type="NCBI Taxonomy" id="2479048"/>
    <lineage>
        <taxon>Bacteria</taxon>
        <taxon>Pseudomonadati</taxon>
        <taxon>Acidobacteriota</taxon>
        <taxon>Terriglobia</taxon>
        <taxon>Terriglobales</taxon>
        <taxon>Acidobacteriaceae</taxon>
        <taxon>Granulicella</taxon>
    </lineage>
</organism>
<gene>
    <name evidence="1" type="ORF">GRAN_1516</name>
</gene>
<keyword evidence="2" id="KW-1185">Reference proteome</keyword>
<name>A0A4Q0T8Z4_9BACT</name>
<dbReference type="Proteomes" id="UP000289437">
    <property type="component" value="Unassembled WGS sequence"/>
</dbReference>
<dbReference type="AlphaFoldDB" id="A0A4Q0T8Z4"/>
<reference evidence="1 2" key="1">
    <citation type="submission" date="2018-11" db="EMBL/GenBank/DDBJ databases">
        <authorList>
            <person name="Mardanov A.V."/>
            <person name="Ravin N.V."/>
            <person name="Dedysh S.N."/>
        </authorList>
    </citation>
    <scope>NUCLEOTIDE SEQUENCE [LARGE SCALE GENOMIC DNA]</scope>
    <source>
        <strain evidence="1 2">AF10</strain>
    </source>
</reference>
<dbReference type="EMBL" id="RDSM01000001">
    <property type="protein sequence ID" value="RXH58206.1"/>
    <property type="molecule type" value="Genomic_DNA"/>
</dbReference>